<keyword evidence="1" id="KW-0812">Transmembrane</keyword>
<evidence type="ECO:0000313" key="3">
    <source>
        <dbReference type="Proteomes" id="UP001500822"/>
    </source>
</evidence>
<protein>
    <recommendedName>
        <fullName evidence="4">DUF2746 domain-containing protein</fullName>
    </recommendedName>
</protein>
<dbReference type="RefSeq" id="WP_345314436.1">
    <property type="nucleotide sequence ID" value="NZ_BAABIE010000026.1"/>
</dbReference>
<organism evidence="2 3">
    <name type="scientific">Gordonia alkaliphila</name>
    <dbReference type="NCBI Taxonomy" id="1053547"/>
    <lineage>
        <taxon>Bacteria</taxon>
        <taxon>Bacillati</taxon>
        <taxon>Actinomycetota</taxon>
        <taxon>Actinomycetes</taxon>
        <taxon>Mycobacteriales</taxon>
        <taxon>Gordoniaceae</taxon>
        <taxon>Gordonia</taxon>
    </lineage>
</organism>
<dbReference type="Proteomes" id="UP001500822">
    <property type="component" value="Unassembled WGS sequence"/>
</dbReference>
<evidence type="ECO:0008006" key="4">
    <source>
        <dbReference type="Google" id="ProtNLM"/>
    </source>
</evidence>
<gene>
    <name evidence="2" type="ORF">GCM10023217_34140</name>
</gene>
<keyword evidence="1" id="KW-1133">Transmembrane helix</keyword>
<accession>A0ABP8ZJX6</accession>
<dbReference type="EMBL" id="BAABIE010000026">
    <property type="protein sequence ID" value="GAA4758815.1"/>
    <property type="molecule type" value="Genomic_DNA"/>
</dbReference>
<reference evidence="3" key="1">
    <citation type="journal article" date="2019" name="Int. J. Syst. Evol. Microbiol.">
        <title>The Global Catalogue of Microorganisms (GCM) 10K type strain sequencing project: providing services to taxonomists for standard genome sequencing and annotation.</title>
        <authorList>
            <consortium name="The Broad Institute Genomics Platform"/>
            <consortium name="The Broad Institute Genome Sequencing Center for Infectious Disease"/>
            <person name="Wu L."/>
            <person name="Ma J."/>
        </authorList>
    </citation>
    <scope>NUCLEOTIDE SEQUENCE [LARGE SCALE GENOMIC DNA]</scope>
    <source>
        <strain evidence="3">JCM 18077</strain>
    </source>
</reference>
<dbReference type="InterPro" id="IPR022704">
    <property type="entry name" value="DUF2746"/>
</dbReference>
<comment type="caution">
    <text evidence="2">The sequence shown here is derived from an EMBL/GenBank/DDBJ whole genome shotgun (WGS) entry which is preliminary data.</text>
</comment>
<evidence type="ECO:0000313" key="2">
    <source>
        <dbReference type="EMBL" id="GAA4758815.1"/>
    </source>
</evidence>
<keyword evidence="3" id="KW-1185">Reference proteome</keyword>
<keyword evidence="1" id="KW-0472">Membrane</keyword>
<feature type="transmembrane region" description="Helical" evidence="1">
    <location>
        <begin position="6"/>
        <end position="26"/>
    </location>
</feature>
<dbReference type="Pfam" id="PF10874">
    <property type="entry name" value="DUF2746"/>
    <property type="match status" value="1"/>
</dbReference>
<proteinExistence type="predicted"/>
<evidence type="ECO:0000256" key="1">
    <source>
        <dbReference type="SAM" id="Phobius"/>
    </source>
</evidence>
<name>A0ABP8ZJX6_9ACTN</name>
<sequence length="115" mass="12843">MGTPPLIWLAAVIVIALIAALPSLVVSIRNGKHAVSAAADVQVVREQVENDHDSNFRDDLDRTTEKVEAVDTKVDRLTGVVESMERQQAAFMREIRAQITRQDLIARTHHPEEYS</sequence>